<dbReference type="AlphaFoldDB" id="A0AA88RNR3"/>
<dbReference type="Proteomes" id="UP001187471">
    <property type="component" value="Unassembled WGS sequence"/>
</dbReference>
<dbReference type="GO" id="GO:0000786">
    <property type="term" value="C:nucleosome"/>
    <property type="evidence" value="ECO:0007669"/>
    <property type="project" value="InterPro"/>
</dbReference>
<dbReference type="EMBL" id="JAVXUO010000852">
    <property type="protein sequence ID" value="KAK2988523.1"/>
    <property type="molecule type" value="Genomic_DNA"/>
</dbReference>
<gene>
    <name evidence="3" type="ORF">RJ640_022474</name>
</gene>
<comment type="similarity">
    <text evidence="1">Belongs to the histone H2B family.</text>
</comment>
<dbReference type="InterPro" id="IPR009072">
    <property type="entry name" value="Histone-fold"/>
</dbReference>
<organism evidence="3 4">
    <name type="scientific">Escallonia rubra</name>
    <dbReference type="NCBI Taxonomy" id="112253"/>
    <lineage>
        <taxon>Eukaryota</taxon>
        <taxon>Viridiplantae</taxon>
        <taxon>Streptophyta</taxon>
        <taxon>Embryophyta</taxon>
        <taxon>Tracheophyta</taxon>
        <taxon>Spermatophyta</taxon>
        <taxon>Magnoliopsida</taxon>
        <taxon>eudicotyledons</taxon>
        <taxon>Gunneridae</taxon>
        <taxon>Pentapetalae</taxon>
        <taxon>asterids</taxon>
        <taxon>campanulids</taxon>
        <taxon>Escalloniales</taxon>
        <taxon>Escalloniaceae</taxon>
        <taxon>Escallonia</taxon>
    </lineage>
</organism>
<dbReference type="GO" id="GO:0003677">
    <property type="term" value="F:DNA binding"/>
    <property type="evidence" value="ECO:0007669"/>
    <property type="project" value="InterPro"/>
</dbReference>
<evidence type="ECO:0000313" key="4">
    <source>
        <dbReference type="Proteomes" id="UP001187471"/>
    </source>
</evidence>
<dbReference type="InterPro" id="IPR000558">
    <property type="entry name" value="Histone_H2B"/>
</dbReference>
<evidence type="ECO:0000256" key="2">
    <source>
        <dbReference type="SAM" id="MobiDB-lite"/>
    </source>
</evidence>
<sequence>MVPKKKVVGAVVKTTKVVEETVQVSVVQSKQKGAKGEEEIIEVISPSGKEPVKILVEEKSGEERGREKEKEEEKGREEEKEGDGGVEGQPTKVQEATPTPTPQKEEEKRKKTTKESETKTQEDKKTEGKTQEGKEGGRRKRKRGKIGGGGTEGYLGGEGYKIYVYRVMKQVHPDMGISSKAMTVINNLMGPGLHNIFTAFSPPVSVASSEDSDYMSVDSWRDEPSANEVDQHMEMEESEGDIGIITTFSFTIAFAYVWESL</sequence>
<reference evidence="3" key="1">
    <citation type="submission" date="2022-12" db="EMBL/GenBank/DDBJ databases">
        <title>Draft genome assemblies for two species of Escallonia (Escalloniales).</title>
        <authorList>
            <person name="Chanderbali A."/>
            <person name="Dervinis C."/>
            <person name="Anghel I."/>
            <person name="Soltis D."/>
            <person name="Soltis P."/>
            <person name="Zapata F."/>
        </authorList>
    </citation>
    <scope>NUCLEOTIDE SEQUENCE</scope>
    <source>
        <strain evidence="3">UCBG92.1500</strain>
        <tissue evidence="3">Leaf</tissue>
    </source>
</reference>
<dbReference type="GO" id="GO:0030527">
    <property type="term" value="F:structural constituent of chromatin"/>
    <property type="evidence" value="ECO:0007669"/>
    <property type="project" value="InterPro"/>
</dbReference>
<accession>A0AA88RNR3</accession>
<protein>
    <submittedName>
        <fullName evidence="3">Uncharacterized protein</fullName>
    </submittedName>
</protein>
<feature type="compositionally biased region" description="Basic and acidic residues" evidence="2">
    <location>
        <begin position="50"/>
        <end position="83"/>
    </location>
</feature>
<dbReference type="PRINTS" id="PR00621">
    <property type="entry name" value="HISTONEH2B"/>
</dbReference>
<dbReference type="Gene3D" id="1.10.20.10">
    <property type="entry name" value="Histone, subunit A"/>
    <property type="match status" value="1"/>
</dbReference>
<dbReference type="SUPFAM" id="SSF47113">
    <property type="entry name" value="Histone-fold"/>
    <property type="match status" value="1"/>
</dbReference>
<dbReference type="GO" id="GO:0046982">
    <property type="term" value="F:protein heterodimerization activity"/>
    <property type="evidence" value="ECO:0007669"/>
    <property type="project" value="InterPro"/>
</dbReference>
<comment type="caution">
    <text evidence="3">The sequence shown here is derived from an EMBL/GenBank/DDBJ whole genome shotgun (WGS) entry which is preliminary data.</text>
</comment>
<evidence type="ECO:0000313" key="3">
    <source>
        <dbReference type="EMBL" id="KAK2988523.1"/>
    </source>
</evidence>
<feature type="region of interest" description="Disordered" evidence="2">
    <location>
        <begin position="42"/>
        <end position="152"/>
    </location>
</feature>
<keyword evidence="4" id="KW-1185">Reference proteome</keyword>
<proteinExistence type="inferred from homology"/>
<name>A0AA88RNR3_9ASTE</name>
<feature type="compositionally biased region" description="Basic and acidic residues" evidence="2">
    <location>
        <begin position="103"/>
        <end position="136"/>
    </location>
</feature>
<evidence type="ECO:0000256" key="1">
    <source>
        <dbReference type="ARBA" id="ARBA00006846"/>
    </source>
</evidence>